<keyword evidence="1" id="KW-0167">Capsid protein</keyword>
<evidence type="ECO:0000313" key="2">
    <source>
        <dbReference type="Proteomes" id="UP001519288"/>
    </source>
</evidence>
<sequence length="77" mass="8595">MNQINLQPLSSKELDYIADSISSEDRQIKQCAVAATISQNPTIQQALVQYISEHEQHLQQLTDALQKHSVVAPTQAH</sequence>
<name>A0ABS4JFI7_9BACL</name>
<dbReference type="InterPro" id="IPR012851">
    <property type="entry name" value="Spore_coat_CotF-like"/>
</dbReference>
<accession>A0ABS4JFI7</accession>
<gene>
    <name evidence="1" type="ORF">J2Z69_001498</name>
</gene>
<proteinExistence type="predicted"/>
<comment type="caution">
    <text evidence="1">The sequence shown here is derived from an EMBL/GenBank/DDBJ whole genome shotgun (WGS) entry which is preliminary data.</text>
</comment>
<evidence type="ECO:0000313" key="1">
    <source>
        <dbReference type="EMBL" id="MBP2000467.1"/>
    </source>
</evidence>
<dbReference type="RefSeq" id="WP_209860713.1">
    <property type="nucleotide sequence ID" value="NZ_JAGGLD010000002.1"/>
</dbReference>
<reference evidence="1 2" key="1">
    <citation type="submission" date="2021-03" db="EMBL/GenBank/DDBJ databases">
        <title>Genomic Encyclopedia of Type Strains, Phase IV (KMG-IV): sequencing the most valuable type-strain genomes for metagenomic binning, comparative biology and taxonomic classification.</title>
        <authorList>
            <person name="Goeker M."/>
        </authorList>
    </citation>
    <scope>NUCLEOTIDE SEQUENCE [LARGE SCALE GENOMIC DNA]</scope>
    <source>
        <strain evidence="1 2">DSM 26806</strain>
    </source>
</reference>
<dbReference type="Proteomes" id="UP001519288">
    <property type="component" value="Unassembled WGS sequence"/>
</dbReference>
<keyword evidence="2" id="KW-1185">Reference proteome</keyword>
<dbReference type="Pfam" id="PF07875">
    <property type="entry name" value="Coat_F"/>
    <property type="match status" value="1"/>
</dbReference>
<dbReference type="EMBL" id="JAGGLD010000002">
    <property type="protein sequence ID" value="MBP2000467.1"/>
    <property type="molecule type" value="Genomic_DNA"/>
</dbReference>
<keyword evidence="1" id="KW-0946">Virion</keyword>
<protein>
    <submittedName>
        <fullName evidence="1">Spore coat protein CotF</fullName>
    </submittedName>
</protein>
<organism evidence="1 2">
    <name type="scientific">Paenibacillus shirakamiensis</name>
    <dbReference type="NCBI Taxonomy" id="1265935"/>
    <lineage>
        <taxon>Bacteria</taxon>
        <taxon>Bacillati</taxon>
        <taxon>Bacillota</taxon>
        <taxon>Bacilli</taxon>
        <taxon>Bacillales</taxon>
        <taxon>Paenibacillaceae</taxon>
        <taxon>Paenibacillus</taxon>
    </lineage>
</organism>